<gene>
    <name evidence="3" type="ORF">O181_028568</name>
</gene>
<dbReference type="SUPFAM" id="SSF51126">
    <property type="entry name" value="Pectin lyase-like"/>
    <property type="match status" value="1"/>
</dbReference>
<evidence type="ECO:0000256" key="2">
    <source>
        <dbReference type="SAM" id="SignalP"/>
    </source>
</evidence>
<feature type="chain" id="PRO_5040512415" description="Right handed beta helix domain-containing protein" evidence="2">
    <location>
        <begin position="29"/>
        <end position="495"/>
    </location>
</feature>
<dbReference type="Gene3D" id="2.160.20.10">
    <property type="entry name" value="Single-stranded right-handed beta-helix, Pectin lyase-like"/>
    <property type="match status" value="1"/>
</dbReference>
<organism evidence="3 4">
    <name type="scientific">Austropuccinia psidii MF-1</name>
    <dbReference type="NCBI Taxonomy" id="1389203"/>
    <lineage>
        <taxon>Eukaryota</taxon>
        <taxon>Fungi</taxon>
        <taxon>Dikarya</taxon>
        <taxon>Basidiomycota</taxon>
        <taxon>Pucciniomycotina</taxon>
        <taxon>Pucciniomycetes</taxon>
        <taxon>Pucciniales</taxon>
        <taxon>Sphaerophragmiaceae</taxon>
        <taxon>Austropuccinia</taxon>
    </lineage>
</organism>
<dbReference type="InterPro" id="IPR012334">
    <property type="entry name" value="Pectin_lyas_fold"/>
</dbReference>
<proteinExistence type="predicted"/>
<sequence>MRSWRLMSTSFSPKIPIAICLLLGMVLSETENYDSEIAQPVPECLGNQVTDKEINEALLKGGQSATVLLCQGARLNLNNAIRFSAPNQSLYTVGRPLSTQRAALVVMGKNMSTAIVGACKACSGAHLGFVEIDGNRKNLGWIDPRRGGGALLEFGGDARDQTIEFVRAYDPRSWSVLHAQEGSKPNTAQSCNGMIIRNNQIGPSGISPNFGVQSAGQPNSEGATKENSPIPKSNFQSKRHAEGIYPAGQWADGISLACPNSYVYNNSVVDATDGGIVIFGAPGSQVRYNSIKVENRNMLGGINLVDFKPFNGNYKGVLVADNLLITDGAMIKVGIAMGTMVWGSKNSTSYRNYGATVRNNVFTSSNGGYFGYGIALSGFNFTNVYSNTFLPSAKFDGRLTSSCIHTPSKLPTPRNLTYDVSTTYNVKQQMTTTADTLVFLICIAPLGARDSFDFFNSSNFEDPSTNSIDAQGMNEIVLPLNDWQYTPVKKARRYL</sequence>
<accession>A0A9Q3CRT7</accession>
<name>A0A9Q3CRT7_9BASI</name>
<dbReference type="EMBL" id="AVOT02009804">
    <property type="protein sequence ID" value="MBW0488853.1"/>
    <property type="molecule type" value="Genomic_DNA"/>
</dbReference>
<evidence type="ECO:0000313" key="3">
    <source>
        <dbReference type="EMBL" id="MBW0488853.1"/>
    </source>
</evidence>
<dbReference type="Proteomes" id="UP000765509">
    <property type="component" value="Unassembled WGS sequence"/>
</dbReference>
<dbReference type="AlphaFoldDB" id="A0A9Q3CRT7"/>
<evidence type="ECO:0000256" key="1">
    <source>
        <dbReference type="SAM" id="MobiDB-lite"/>
    </source>
</evidence>
<protein>
    <recommendedName>
        <fullName evidence="5">Right handed beta helix domain-containing protein</fullName>
    </recommendedName>
</protein>
<feature type="region of interest" description="Disordered" evidence="1">
    <location>
        <begin position="208"/>
        <end position="235"/>
    </location>
</feature>
<reference evidence="3" key="1">
    <citation type="submission" date="2021-03" db="EMBL/GenBank/DDBJ databases">
        <title>Draft genome sequence of rust myrtle Austropuccinia psidii MF-1, a brazilian biotype.</title>
        <authorList>
            <person name="Quecine M.C."/>
            <person name="Pachon D.M.R."/>
            <person name="Bonatelli M.L."/>
            <person name="Correr F.H."/>
            <person name="Franceschini L.M."/>
            <person name="Leite T.F."/>
            <person name="Margarido G.R.A."/>
            <person name="Almeida C.A."/>
            <person name="Ferrarezi J.A."/>
            <person name="Labate C.A."/>
        </authorList>
    </citation>
    <scope>NUCLEOTIDE SEQUENCE</scope>
    <source>
        <strain evidence="3">MF-1</strain>
    </source>
</reference>
<dbReference type="InterPro" id="IPR011050">
    <property type="entry name" value="Pectin_lyase_fold/virulence"/>
</dbReference>
<evidence type="ECO:0000313" key="4">
    <source>
        <dbReference type="Proteomes" id="UP000765509"/>
    </source>
</evidence>
<dbReference type="SMART" id="SM00710">
    <property type="entry name" value="PbH1"/>
    <property type="match status" value="3"/>
</dbReference>
<dbReference type="InterPro" id="IPR006626">
    <property type="entry name" value="PbH1"/>
</dbReference>
<comment type="caution">
    <text evidence="3">The sequence shown here is derived from an EMBL/GenBank/DDBJ whole genome shotgun (WGS) entry which is preliminary data.</text>
</comment>
<dbReference type="OrthoDB" id="2587928at2759"/>
<keyword evidence="4" id="KW-1185">Reference proteome</keyword>
<keyword evidence="2" id="KW-0732">Signal</keyword>
<feature type="signal peptide" evidence="2">
    <location>
        <begin position="1"/>
        <end position="28"/>
    </location>
</feature>
<evidence type="ECO:0008006" key="5">
    <source>
        <dbReference type="Google" id="ProtNLM"/>
    </source>
</evidence>